<dbReference type="InterPro" id="IPR010664">
    <property type="entry name" value="LipoPS_assembly_LptC-rel"/>
</dbReference>
<protein>
    <recommendedName>
        <fullName evidence="4">Lipopolysaccharide export system protein LptC</fullName>
    </recommendedName>
</protein>
<dbReference type="EMBL" id="BMJV01000003">
    <property type="protein sequence ID" value="GGG70159.1"/>
    <property type="molecule type" value="Genomic_DNA"/>
</dbReference>
<reference evidence="2" key="2">
    <citation type="submission" date="2020-09" db="EMBL/GenBank/DDBJ databases">
        <authorList>
            <person name="Sun Q."/>
            <person name="Zhou Y."/>
        </authorList>
    </citation>
    <scope>NUCLEOTIDE SEQUENCE</scope>
    <source>
        <strain evidence="2">CGMCC 1.15762</strain>
    </source>
</reference>
<evidence type="ECO:0000313" key="3">
    <source>
        <dbReference type="Proteomes" id="UP000617145"/>
    </source>
</evidence>
<dbReference type="AlphaFoldDB" id="A0A8J3EFH5"/>
<evidence type="ECO:0000256" key="1">
    <source>
        <dbReference type="SAM" id="Phobius"/>
    </source>
</evidence>
<evidence type="ECO:0008006" key="4">
    <source>
        <dbReference type="Google" id="ProtNLM"/>
    </source>
</evidence>
<gene>
    <name evidence="2" type="ORF">GCM10011415_17120</name>
</gene>
<comment type="caution">
    <text evidence="2">The sequence shown here is derived from an EMBL/GenBank/DDBJ whole genome shotgun (WGS) entry which is preliminary data.</text>
</comment>
<evidence type="ECO:0000313" key="2">
    <source>
        <dbReference type="EMBL" id="GGG70159.1"/>
    </source>
</evidence>
<dbReference type="Pfam" id="PF06835">
    <property type="entry name" value="LptC"/>
    <property type="match status" value="1"/>
</dbReference>
<reference evidence="2" key="1">
    <citation type="journal article" date="2014" name="Int. J. Syst. Evol. Microbiol.">
        <title>Complete genome sequence of Corynebacterium casei LMG S-19264T (=DSM 44701T), isolated from a smear-ripened cheese.</title>
        <authorList>
            <consortium name="US DOE Joint Genome Institute (JGI-PGF)"/>
            <person name="Walter F."/>
            <person name="Albersmeier A."/>
            <person name="Kalinowski J."/>
            <person name="Ruckert C."/>
        </authorList>
    </citation>
    <scope>NUCLEOTIDE SEQUENCE</scope>
    <source>
        <strain evidence="2">CGMCC 1.15762</strain>
    </source>
</reference>
<organism evidence="2 3">
    <name type="scientific">Salipiger pallidus</name>
    <dbReference type="NCBI Taxonomy" id="1775170"/>
    <lineage>
        <taxon>Bacteria</taxon>
        <taxon>Pseudomonadati</taxon>
        <taxon>Pseudomonadota</taxon>
        <taxon>Alphaproteobacteria</taxon>
        <taxon>Rhodobacterales</taxon>
        <taxon>Roseobacteraceae</taxon>
        <taxon>Salipiger</taxon>
    </lineage>
</organism>
<dbReference type="RefSeq" id="WP_188789813.1">
    <property type="nucleotide sequence ID" value="NZ_BMJV01000003.1"/>
</dbReference>
<name>A0A8J3EFH5_9RHOB</name>
<sequence>MAPRGDTYSRFVGWLKLLLPLAALALLSTLFLLPRGTEPTIDLPFMQGSGSPGREQIVGPNFAGTTAKGDQLRLTAERAEPVDGALDRIRAFSLDAALDMADGSRVTLRSAEGLVDENTRSADLEGAVEITSTTGYVMTTERMRTALDRIEAETLAPVSGKGPAGEFTAGRLVITGEESSDDVQLLFTDGVKLVYDPKDP</sequence>
<proteinExistence type="predicted"/>
<keyword evidence="3" id="KW-1185">Reference proteome</keyword>
<dbReference type="Gene3D" id="2.60.450.10">
    <property type="entry name" value="Lipopolysaccharide (LPS) transport protein A like domain"/>
    <property type="match status" value="1"/>
</dbReference>
<feature type="transmembrane region" description="Helical" evidence="1">
    <location>
        <begin position="12"/>
        <end position="33"/>
    </location>
</feature>
<keyword evidence="1" id="KW-1133">Transmembrane helix</keyword>
<accession>A0A8J3EFH5</accession>
<keyword evidence="1" id="KW-0472">Membrane</keyword>
<keyword evidence="1" id="KW-0812">Transmembrane</keyword>
<dbReference type="Proteomes" id="UP000617145">
    <property type="component" value="Unassembled WGS sequence"/>
</dbReference>